<dbReference type="EMBL" id="JAGSOV010000051">
    <property type="protein sequence ID" value="MCO1658166.1"/>
    <property type="molecule type" value="Genomic_DNA"/>
</dbReference>
<proteinExistence type="predicted"/>
<evidence type="ECO:0000313" key="4">
    <source>
        <dbReference type="Proteomes" id="UP001165283"/>
    </source>
</evidence>
<feature type="transmembrane region" description="Helical" evidence="1">
    <location>
        <begin position="204"/>
        <end position="225"/>
    </location>
</feature>
<evidence type="ECO:0000313" key="3">
    <source>
        <dbReference type="EMBL" id="MCO1658166.1"/>
    </source>
</evidence>
<feature type="transmembrane region" description="Helical" evidence="1">
    <location>
        <begin position="68"/>
        <end position="89"/>
    </location>
</feature>
<feature type="transmembrane region" description="Helical" evidence="1">
    <location>
        <begin position="245"/>
        <end position="266"/>
    </location>
</feature>
<organism evidence="3 4">
    <name type="scientific">Pseudonocardia humida</name>
    <dbReference type="NCBI Taxonomy" id="2800819"/>
    <lineage>
        <taxon>Bacteria</taxon>
        <taxon>Bacillati</taxon>
        <taxon>Actinomycetota</taxon>
        <taxon>Actinomycetes</taxon>
        <taxon>Pseudonocardiales</taxon>
        <taxon>Pseudonocardiaceae</taxon>
        <taxon>Pseudonocardia</taxon>
    </lineage>
</organism>
<reference evidence="3" key="1">
    <citation type="submission" date="2021-04" db="EMBL/GenBank/DDBJ databases">
        <title>Pseudonocardia sp. nov., isolated from sandy soil of mangrove forest.</title>
        <authorList>
            <person name="Zan Z."/>
            <person name="Huang R."/>
            <person name="Liu W."/>
        </authorList>
    </citation>
    <scope>NUCLEOTIDE SEQUENCE</scope>
    <source>
        <strain evidence="3">S2-4</strain>
    </source>
</reference>
<comment type="caution">
    <text evidence="3">The sequence shown here is derived from an EMBL/GenBank/DDBJ whole genome shotgun (WGS) entry which is preliminary data.</text>
</comment>
<name>A0ABT1A596_9PSEU</name>
<keyword evidence="4" id="KW-1185">Reference proteome</keyword>
<evidence type="ECO:0000259" key="2">
    <source>
        <dbReference type="Pfam" id="PF06724"/>
    </source>
</evidence>
<evidence type="ECO:0000256" key="1">
    <source>
        <dbReference type="SAM" id="Phobius"/>
    </source>
</evidence>
<sequence>MTSAAQSANQNAQQAARSRPVKIGARIGILAYGITHLLIGWLALQIAFGQGGEQANQNGAFQTISEQPFGKFLLWVLVVGFIAAALWRTEQAIWGYSYVDDKKKQVRKKGVSAAKAVLFVILAFLAGRTAMGSGGGGGQQQQATAGVLGLPGGQFLVGLAGLIVIGVGVYKIVRGWKTKFTEDMDLPSDQKSRQLAIRTGQAGYIGRGVATAIVGVLVVLAAVRFNPGESAGLDAALKTLAQQPFGPYLLILVALGFICFGVFSFFDARYHRV</sequence>
<keyword evidence="1" id="KW-0812">Transmembrane</keyword>
<gene>
    <name evidence="3" type="ORF">KDL28_24190</name>
</gene>
<keyword evidence="1" id="KW-0472">Membrane</keyword>
<dbReference type="RefSeq" id="WP_252441822.1">
    <property type="nucleotide sequence ID" value="NZ_JAGSOV010000051.1"/>
</dbReference>
<feature type="domain" description="DUF1206" evidence="2">
    <location>
        <begin position="113"/>
        <end position="177"/>
    </location>
</feature>
<feature type="transmembrane region" description="Helical" evidence="1">
    <location>
        <begin position="27"/>
        <end position="48"/>
    </location>
</feature>
<accession>A0ABT1A596</accession>
<feature type="domain" description="DUF1206" evidence="2">
    <location>
        <begin position="27"/>
        <end position="94"/>
    </location>
</feature>
<dbReference type="Proteomes" id="UP001165283">
    <property type="component" value="Unassembled WGS sequence"/>
</dbReference>
<keyword evidence="1" id="KW-1133">Transmembrane helix</keyword>
<feature type="transmembrane region" description="Helical" evidence="1">
    <location>
        <begin position="147"/>
        <end position="170"/>
    </location>
</feature>
<protein>
    <submittedName>
        <fullName evidence="3">DUF1206 domain-containing protein</fullName>
    </submittedName>
</protein>
<feature type="domain" description="DUF1206" evidence="2">
    <location>
        <begin position="202"/>
        <end position="270"/>
    </location>
</feature>
<dbReference type="Pfam" id="PF06724">
    <property type="entry name" value="DUF1206"/>
    <property type="match status" value="3"/>
</dbReference>
<dbReference type="InterPro" id="IPR009597">
    <property type="entry name" value="DUF1206"/>
</dbReference>
<feature type="transmembrane region" description="Helical" evidence="1">
    <location>
        <begin position="110"/>
        <end position="127"/>
    </location>
</feature>